<dbReference type="OrthoDB" id="6430685at2"/>
<dbReference type="GO" id="GO:0003871">
    <property type="term" value="F:5-methyltetrahydropteroyltriglutamate-homocysteine S-methyltransferase activity"/>
    <property type="evidence" value="ECO:0007669"/>
    <property type="project" value="InterPro"/>
</dbReference>
<sequence>MGTRNVPPFRNDVVGSFLRPQVIHEARRNLEAGKITASELRQIEDEEIKKLVAKEIENGLHAVTDGEFRRTYWHLDFLENLEGVEKVKAEEWSVHFKGHQPKAATVKITGKIGFGDHPFVKDFEYLKSVAGDTMAKMTIPSPSMLHLICCVREENYQPIDLYKNEDDLYRDIALAYQEAIRTFYKAGCRYLQFDDTSWGEFCDPDKRKAYEARGLDLDKIEKNYVKMINLALEAKPADMKITMHICRGNFRSTWFSSGGYDPVAEILFGHCNIDGFFLEYDSDRAGGFEPLKYIQKQQVVLGLITSKFPQLEKFEDVKARVEEASQYVPKDQLCLSPQCGFASTEEGNALTEEEQWAKVRLIRDYADKIWGE</sequence>
<dbReference type="SUPFAM" id="SSF51726">
    <property type="entry name" value="UROD/MetE-like"/>
    <property type="match status" value="1"/>
</dbReference>
<dbReference type="GO" id="GO:0008270">
    <property type="term" value="F:zinc ion binding"/>
    <property type="evidence" value="ECO:0007669"/>
    <property type="project" value="InterPro"/>
</dbReference>
<organism evidence="2 3">
    <name type="scientific">Dialister hominis</name>
    <dbReference type="NCBI Taxonomy" id="2582419"/>
    <lineage>
        <taxon>Bacteria</taxon>
        <taxon>Bacillati</taxon>
        <taxon>Bacillota</taxon>
        <taxon>Negativicutes</taxon>
        <taxon>Veillonellales</taxon>
        <taxon>Veillonellaceae</taxon>
        <taxon>Dialister</taxon>
    </lineage>
</organism>
<dbReference type="InterPro" id="IPR002629">
    <property type="entry name" value="Met_Synth_C/arc"/>
</dbReference>
<dbReference type="Gene3D" id="3.20.20.210">
    <property type="match status" value="1"/>
</dbReference>
<dbReference type="RefSeq" id="WP_143332826.1">
    <property type="nucleotide sequence ID" value="NZ_AP019697.1"/>
</dbReference>
<dbReference type="Proteomes" id="UP000320585">
    <property type="component" value="Chromosome"/>
</dbReference>
<evidence type="ECO:0000313" key="3">
    <source>
        <dbReference type="Proteomes" id="UP000320585"/>
    </source>
</evidence>
<protein>
    <submittedName>
        <fullName evidence="2">5-methyltetrahydropteroyltriglutamate--homocystei ne S-methyltransferase</fullName>
    </submittedName>
</protein>
<proteinExistence type="predicted"/>
<dbReference type="PANTHER" id="PTHR43844:SF1">
    <property type="entry name" value="METHIONINE SYNTHASE"/>
    <property type="match status" value="1"/>
</dbReference>
<keyword evidence="2" id="KW-0808">Transferase</keyword>
<feature type="domain" description="Cobalamin-independent methionine synthase MetE C-terminal/archaeal" evidence="1">
    <location>
        <begin position="13"/>
        <end position="349"/>
    </location>
</feature>
<dbReference type="EMBL" id="AP019697">
    <property type="protein sequence ID" value="BBK25833.1"/>
    <property type="molecule type" value="Genomic_DNA"/>
</dbReference>
<keyword evidence="3" id="KW-1185">Reference proteome</keyword>
<dbReference type="GO" id="GO:0032259">
    <property type="term" value="P:methylation"/>
    <property type="evidence" value="ECO:0007669"/>
    <property type="project" value="UniProtKB-KW"/>
</dbReference>
<evidence type="ECO:0000259" key="1">
    <source>
        <dbReference type="Pfam" id="PF01717"/>
    </source>
</evidence>
<dbReference type="KEGG" id="dho:Dia5BBH33_17680"/>
<dbReference type="InterPro" id="IPR038071">
    <property type="entry name" value="UROD/MetE-like_sf"/>
</dbReference>
<reference evidence="3" key="1">
    <citation type="submission" date="2019-05" db="EMBL/GenBank/DDBJ databases">
        <title>Complete genome sequencing of Dialister sp. strain 5BBH33.</title>
        <authorList>
            <person name="Sakamoto M."/>
            <person name="Murakami T."/>
            <person name="Mori H."/>
        </authorList>
    </citation>
    <scope>NUCLEOTIDE SEQUENCE [LARGE SCALE GENOMIC DNA]</scope>
    <source>
        <strain evidence="3">5BBH33</strain>
    </source>
</reference>
<dbReference type="GeneID" id="92716982"/>
<dbReference type="NCBIfam" id="NF005085">
    <property type="entry name" value="PRK06520.1"/>
    <property type="match status" value="1"/>
</dbReference>
<accession>A0A8D4UVN7</accession>
<dbReference type="Pfam" id="PF01717">
    <property type="entry name" value="Meth_synt_2"/>
    <property type="match status" value="1"/>
</dbReference>
<dbReference type="PANTHER" id="PTHR43844">
    <property type="entry name" value="METHIONINE SYNTHASE"/>
    <property type="match status" value="1"/>
</dbReference>
<dbReference type="CDD" id="cd03311">
    <property type="entry name" value="CIMS_C_terminal_like"/>
    <property type="match status" value="1"/>
</dbReference>
<dbReference type="AlphaFoldDB" id="A0A8D4UVN7"/>
<gene>
    <name evidence="2" type="ORF">Dia5BBH33_17680</name>
</gene>
<dbReference type="GO" id="GO:0009086">
    <property type="term" value="P:methionine biosynthetic process"/>
    <property type="evidence" value="ECO:0007669"/>
    <property type="project" value="InterPro"/>
</dbReference>
<evidence type="ECO:0000313" key="2">
    <source>
        <dbReference type="EMBL" id="BBK25833.1"/>
    </source>
</evidence>
<name>A0A8D4UVN7_9FIRM</name>
<keyword evidence="2" id="KW-0489">Methyltransferase</keyword>